<evidence type="ECO:0000313" key="19">
    <source>
        <dbReference type="Proteomes" id="UP000826050"/>
    </source>
</evidence>
<evidence type="ECO:0000256" key="7">
    <source>
        <dbReference type="ARBA" id="ARBA00022741"/>
    </source>
</evidence>
<evidence type="ECO:0000256" key="16">
    <source>
        <dbReference type="RuleBase" id="RU362081"/>
    </source>
</evidence>
<dbReference type="Gene3D" id="2.70.150.10">
    <property type="entry name" value="Calcium-transporting ATPase, cytoplasmic transduction domain A"/>
    <property type="match status" value="1"/>
</dbReference>
<evidence type="ECO:0000256" key="11">
    <source>
        <dbReference type="ARBA" id="ARBA00022967"/>
    </source>
</evidence>
<keyword evidence="7 16" id="KW-0547">Nucleotide-binding</keyword>
<keyword evidence="19" id="KW-1185">Reference proteome</keyword>
<comment type="similarity">
    <text evidence="2 16">Belongs to the cation transport ATPase (P-type) (TC 3.A.3) family. Type IB subfamily.</text>
</comment>
<feature type="transmembrane region" description="Helical" evidence="16">
    <location>
        <begin position="167"/>
        <end position="190"/>
    </location>
</feature>
<dbReference type="InterPro" id="IPR017969">
    <property type="entry name" value="Heavy-metal-associated_CS"/>
</dbReference>
<feature type="domain" description="HMA" evidence="17">
    <location>
        <begin position="77"/>
        <end position="142"/>
    </location>
</feature>
<evidence type="ECO:0000256" key="15">
    <source>
        <dbReference type="ARBA" id="ARBA00023136"/>
    </source>
</evidence>
<dbReference type="NCBIfam" id="TIGR01494">
    <property type="entry name" value="ATPase_P-type"/>
    <property type="match status" value="1"/>
</dbReference>
<dbReference type="NCBIfam" id="TIGR01511">
    <property type="entry name" value="ATPase-IB1_Cu"/>
    <property type="match status" value="1"/>
</dbReference>
<dbReference type="PROSITE" id="PS50846">
    <property type="entry name" value="HMA_2"/>
    <property type="match status" value="2"/>
</dbReference>
<dbReference type="PANTHER" id="PTHR43520:SF8">
    <property type="entry name" value="P-TYPE CU(+) TRANSPORTER"/>
    <property type="match status" value="1"/>
</dbReference>
<dbReference type="SUPFAM" id="SSF56784">
    <property type="entry name" value="HAD-like"/>
    <property type="match status" value="1"/>
</dbReference>
<feature type="transmembrane region" description="Helical" evidence="16">
    <location>
        <begin position="449"/>
        <end position="472"/>
    </location>
</feature>
<dbReference type="EMBL" id="CP049362">
    <property type="protein sequence ID" value="QXX79110.1"/>
    <property type="molecule type" value="Genomic_DNA"/>
</dbReference>
<dbReference type="InterPro" id="IPR059000">
    <property type="entry name" value="ATPase_P-type_domA"/>
</dbReference>
<dbReference type="InterPro" id="IPR036412">
    <property type="entry name" value="HAD-like_sf"/>
</dbReference>
<feature type="transmembrane region" description="Helical" evidence="16">
    <location>
        <begin position="765"/>
        <end position="784"/>
    </location>
</feature>
<proteinExistence type="inferred from homology"/>
<sequence>MTTSASNKDSHLTLDVEGMTCASCVSRVEKIIGKVPGVQSVQVNLATNKATIQFQGSAPTDAIMQAVEKGGYQVTLQEMVLDVQDMSCASCVGRVEKALLKVPGVHKASVNLATGKAHVQLVQGVKPAELIQALGKAGYPARLAQAAASNDQFERAEQSYETLRKRFWLATVLALPVFILEMGGHMVPAFHHWVAGTIGTQNSWLIQFVLTTLVLLFPGREFYTKGIPVLLRGSPDMNSLVAVGTLAAYTFSLVATFAPHWLPAESVYVYFEAAAVIVALILLGRMMEARAKGRTSEAIQRLLSLQPPTARVRRQGQELELPLADLLTGDIVLVRPGERIPVDGDVVTGQSYVDESMVTGEPIAVSKSQGDALIGGTVNQKGSLEFKATAVGQDTVLANIVSMVEQAQGAKLPIQAVVDKITLWFVPAVMALAVLTAIVWLIIGPSPALSFALVNAVAVLIIACPCAMGLATPTSIMVGTGRAAQAGVLFRKGDSLQALRDVKVVAVDKTGTLTKGAPELSNFICVSGEDEAQALAAIAALENYSEHPIAQAIVSAARSRQLSLPAAEQFESLTGLGVRAQIGTDQWHVGADRLMTQLGADVSDFSEQAQILAQEGKTPMYAARNKQVIALLAVADPIKETTPRAIEQLHARGIKVVMITGDNRHTAHAIARRLNIDEVVAEVMPDGKVQAVQTLRQAHQHLAYVGDGINDAPALAAADVGIAIGTGTDIAIEAADVVLMSGDMQGVVTAISLSHATMRNIRQNLFWAFAYNVALIPVAAGVLYPVNGTLLSPMFAAGAMALSSVFVISNALRLRRVKLQE</sequence>
<dbReference type="Pfam" id="PF00122">
    <property type="entry name" value="E1-E2_ATPase"/>
    <property type="match status" value="1"/>
</dbReference>
<dbReference type="SFLD" id="SFLDF00027">
    <property type="entry name" value="p-type_atpase"/>
    <property type="match status" value="1"/>
</dbReference>
<keyword evidence="3" id="KW-0813">Transport</keyword>
<feature type="transmembrane region" description="Helical" evidence="16">
    <location>
        <begin position="421"/>
        <end position="443"/>
    </location>
</feature>
<dbReference type="InterPro" id="IPR027256">
    <property type="entry name" value="P-typ_ATPase_IB"/>
</dbReference>
<feature type="transmembrane region" description="Helical" evidence="16">
    <location>
        <begin position="240"/>
        <end position="261"/>
    </location>
</feature>
<organism evidence="18 19">
    <name type="scientific">Alcaligenes ammonioxydans</name>
    <dbReference type="NCBI Taxonomy" id="2582914"/>
    <lineage>
        <taxon>Bacteria</taxon>
        <taxon>Pseudomonadati</taxon>
        <taxon>Pseudomonadota</taxon>
        <taxon>Betaproteobacteria</taxon>
        <taxon>Burkholderiales</taxon>
        <taxon>Alcaligenaceae</taxon>
        <taxon>Alcaligenes</taxon>
    </lineage>
</organism>
<dbReference type="Gene3D" id="3.40.1110.10">
    <property type="entry name" value="Calcium-transporting ATPase, cytoplasmic domain N"/>
    <property type="match status" value="1"/>
</dbReference>
<dbReference type="InterPro" id="IPR006122">
    <property type="entry name" value="HMA_Cu_ion-bd"/>
</dbReference>
<dbReference type="SFLD" id="SFLDG00002">
    <property type="entry name" value="C1.7:_P-type_atpase_like"/>
    <property type="match status" value="1"/>
</dbReference>
<keyword evidence="14" id="KW-0406">Ion transport</keyword>
<dbReference type="SUPFAM" id="SSF81665">
    <property type="entry name" value="Calcium ATPase, transmembrane domain M"/>
    <property type="match status" value="1"/>
</dbReference>
<evidence type="ECO:0000256" key="2">
    <source>
        <dbReference type="ARBA" id="ARBA00006024"/>
    </source>
</evidence>
<keyword evidence="8" id="KW-0187">Copper transport</keyword>
<dbReference type="InterPro" id="IPR044492">
    <property type="entry name" value="P_typ_ATPase_HD_dom"/>
</dbReference>
<keyword evidence="15 16" id="KW-0472">Membrane</keyword>
<evidence type="ECO:0000259" key="17">
    <source>
        <dbReference type="PROSITE" id="PS50846"/>
    </source>
</evidence>
<dbReference type="SUPFAM" id="SSF81653">
    <property type="entry name" value="Calcium ATPase, transduction domain A"/>
    <property type="match status" value="1"/>
</dbReference>
<keyword evidence="6" id="KW-0677">Repeat</keyword>
<feature type="transmembrane region" description="Helical" evidence="16">
    <location>
        <begin position="267"/>
        <end position="284"/>
    </location>
</feature>
<protein>
    <submittedName>
        <fullName evidence="18">Copper-translocating P-type ATPase</fullName>
    </submittedName>
</protein>
<evidence type="ECO:0000256" key="6">
    <source>
        <dbReference type="ARBA" id="ARBA00022737"/>
    </source>
</evidence>
<keyword evidence="13" id="KW-0186">Copper</keyword>
<dbReference type="SUPFAM" id="SSF55008">
    <property type="entry name" value="HMA, heavy metal-associated domain"/>
    <property type="match status" value="2"/>
</dbReference>
<feature type="transmembrane region" description="Helical" evidence="16">
    <location>
        <begin position="790"/>
        <end position="812"/>
    </location>
</feature>
<dbReference type="InterPro" id="IPR018303">
    <property type="entry name" value="ATPase_P-typ_P_site"/>
</dbReference>
<evidence type="ECO:0000256" key="10">
    <source>
        <dbReference type="ARBA" id="ARBA00022842"/>
    </source>
</evidence>
<keyword evidence="12 16" id="KW-1133">Transmembrane helix</keyword>
<evidence type="ECO:0000256" key="1">
    <source>
        <dbReference type="ARBA" id="ARBA00004127"/>
    </source>
</evidence>
<feature type="transmembrane region" description="Helical" evidence="16">
    <location>
        <begin position="202"/>
        <end position="219"/>
    </location>
</feature>
<feature type="domain" description="HMA" evidence="17">
    <location>
        <begin position="10"/>
        <end position="75"/>
    </location>
</feature>
<evidence type="ECO:0000313" key="18">
    <source>
        <dbReference type="EMBL" id="QXX79110.1"/>
    </source>
</evidence>
<dbReference type="InterPro" id="IPR006121">
    <property type="entry name" value="HMA_dom"/>
</dbReference>
<dbReference type="NCBIfam" id="TIGR00003">
    <property type="entry name" value="copper ion binding protein"/>
    <property type="match status" value="2"/>
</dbReference>
<dbReference type="NCBIfam" id="TIGR01525">
    <property type="entry name" value="ATPase-IB_hvy"/>
    <property type="match status" value="1"/>
</dbReference>
<dbReference type="InterPro" id="IPR001757">
    <property type="entry name" value="P_typ_ATPase"/>
</dbReference>
<dbReference type="InterPro" id="IPR023298">
    <property type="entry name" value="ATPase_P-typ_TM_dom_sf"/>
</dbReference>
<keyword evidence="9 16" id="KW-0067">ATP-binding</keyword>
<evidence type="ECO:0000256" key="8">
    <source>
        <dbReference type="ARBA" id="ARBA00022796"/>
    </source>
</evidence>
<name>A0ABX8SSX9_9BURK</name>
<evidence type="ECO:0000256" key="12">
    <source>
        <dbReference type="ARBA" id="ARBA00022989"/>
    </source>
</evidence>
<dbReference type="Proteomes" id="UP000826050">
    <property type="component" value="Chromosome"/>
</dbReference>
<keyword evidence="5 16" id="KW-0479">Metal-binding</keyword>
<dbReference type="Pfam" id="PF00702">
    <property type="entry name" value="Hydrolase"/>
    <property type="match status" value="1"/>
</dbReference>
<dbReference type="RefSeq" id="WP_131071797.1">
    <property type="nucleotide sequence ID" value="NZ_CP049362.1"/>
</dbReference>
<dbReference type="PROSITE" id="PS01047">
    <property type="entry name" value="HMA_1"/>
    <property type="match status" value="2"/>
</dbReference>
<dbReference type="InterPro" id="IPR023214">
    <property type="entry name" value="HAD_sf"/>
</dbReference>
<evidence type="ECO:0000256" key="9">
    <source>
        <dbReference type="ARBA" id="ARBA00022840"/>
    </source>
</evidence>
<dbReference type="Gene3D" id="3.40.50.1000">
    <property type="entry name" value="HAD superfamily/HAD-like"/>
    <property type="match status" value="1"/>
</dbReference>
<dbReference type="CDD" id="cd02094">
    <property type="entry name" value="P-type_ATPase_Cu-like"/>
    <property type="match status" value="1"/>
</dbReference>
<dbReference type="InterPro" id="IPR023299">
    <property type="entry name" value="ATPase_P-typ_cyto_dom_N"/>
</dbReference>
<dbReference type="SFLD" id="SFLDS00003">
    <property type="entry name" value="Haloacid_Dehalogenase"/>
    <property type="match status" value="1"/>
</dbReference>
<evidence type="ECO:0000256" key="5">
    <source>
        <dbReference type="ARBA" id="ARBA00022723"/>
    </source>
</evidence>
<accession>A0ABX8SSX9</accession>
<reference evidence="18 19" key="1">
    <citation type="submission" date="2020-02" db="EMBL/GenBank/DDBJ databases">
        <title>Partial ammonium oxidation to N2 by heterotrophic bacteria.</title>
        <authorList>
            <person name="Wu M."/>
        </authorList>
    </citation>
    <scope>NUCLEOTIDE SEQUENCE [LARGE SCALE GENOMIC DNA]</scope>
    <source>
        <strain evidence="18 19">HO-1</strain>
    </source>
</reference>
<dbReference type="CDD" id="cd00371">
    <property type="entry name" value="HMA"/>
    <property type="match status" value="2"/>
</dbReference>
<dbReference type="InterPro" id="IPR008250">
    <property type="entry name" value="ATPase_P-typ_transduc_dom_A_sf"/>
</dbReference>
<keyword evidence="11" id="KW-1278">Translocase</keyword>
<dbReference type="InterPro" id="IPR036163">
    <property type="entry name" value="HMA_dom_sf"/>
</dbReference>
<evidence type="ECO:0000256" key="4">
    <source>
        <dbReference type="ARBA" id="ARBA00022692"/>
    </source>
</evidence>
<evidence type="ECO:0000256" key="13">
    <source>
        <dbReference type="ARBA" id="ARBA00023008"/>
    </source>
</evidence>
<dbReference type="Pfam" id="PF00403">
    <property type="entry name" value="HMA"/>
    <property type="match status" value="2"/>
</dbReference>
<dbReference type="PROSITE" id="PS00154">
    <property type="entry name" value="ATPASE_E1_E2"/>
    <property type="match status" value="1"/>
</dbReference>
<keyword evidence="4 16" id="KW-0812">Transmembrane</keyword>
<dbReference type="PANTHER" id="PTHR43520">
    <property type="entry name" value="ATP7, ISOFORM B"/>
    <property type="match status" value="1"/>
</dbReference>
<keyword evidence="10" id="KW-0460">Magnesium</keyword>
<evidence type="ECO:0000256" key="3">
    <source>
        <dbReference type="ARBA" id="ARBA00022448"/>
    </source>
</evidence>
<comment type="subcellular location">
    <subcellularLocation>
        <location evidence="16">Cell membrane</location>
    </subcellularLocation>
    <subcellularLocation>
        <location evidence="1">Endomembrane system</location>
        <topology evidence="1">Multi-pass membrane protein</topology>
    </subcellularLocation>
</comment>
<dbReference type="Gene3D" id="3.30.70.100">
    <property type="match status" value="2"/>
</dbReference>
<evidence type="ECO:0000256" key="14">
    <source>
        <dbReference type="ARBA" id="ARBA00023065"/>
    </source>
</evidence>
<dbReference type="PRINTS" id="PR00119">
    <property type="entry name" value="CATATPASE"/>
</dbReference>
<gene>
    <name evidence="18" type="ORF">FE795_08825</name>
</gene>
<keyword evidence="16" id="KW-1003">Cell membrane</keyword>